<dbReference type="STRING" id="1562970.ING2E5B_0171"/>
<evidence type="ECO:0000256" key="7">
    <source>
        <dbReference type="HAMAP-Rule" id="MF_00227"/>
    </source>
</evidence>
<dbReference type="InterPro" id="IPR020539">
    <property type="entry name" value="RNase_P_CS"/>
</dbReference>
<evidence type="ECO:0000256" key="2">
    <source>
        <dbReference type="ARBA" id="ARBA00022694"/>
    </source>
</evidence>
<dbReference type="InterPro" id="IPR014721">
    <property type="entry name" value="Ribsml_uS5_D2-typ_fold_subgr"/>
</dbReference>
<sequence>MDNEHRYFFKKEEKLTGEKRVESLFTEGKSFVAYPLRVVYIERSSQNPEAPKILISIPKKRIRSAIKRNRLKRLTREAYRLNKHILNEVSGGNFGSLEIAFVYVKDELTDFTAVEKGMRKALFEIKKNLESSRE</sequence>
<dbReference type="PANTHER" id="PTHR33992:SF1">
    <property type="entry name" value="RIBONUCLEASE P PROTEIN COMPONENT"/>
    <property type="match status" value="1"/>
</dbReference>
<evidence type="ECO:0000256" key="4">
    <source>
        <dbReference type="ARBA" id="ARBA00022759"/>
    </source>
</evidence>
<name>A0A098BXQ0_9BACT</name>
<accession>A0A098BXQ0</accession>
<dbReference type="NCBIfam" id="TIGR00188">
    <property type="entry name" value="rnpA"/>
    <property type="match status" value="1"/>
</dbReference>
<keyword evidence="10" id="KW-1185">Reference proteome</keyword>
<evidence type="ECO:0000256" key="8">
    <source>
        <dbReference type="NCBIfam" id="TIGR00188"/>
    </source>
</evidence>
<evidence type="ECO:0000256" key="5">
    <source>
        <dbReference type="ARBA" id="ARBA00022801"/>
    </source>
</evidence>
<evidence type="ECO:0000256" key="3">
    <source>
        <dbReference type="ARBA" id="ARBA00022722"/>
    </source>
</evidence>
<dbReference type="Proteomes" id="UP000032417">
    <property type="component" value="Chromosome 1"/>
</dbReference>
<evidence type="ECO:0000256" key="1">
    <source>
        <dbReference type="ARBA" id="ARBA00002663"/>
    </source>
</evidence>
<dbReference type="SUPFAM" id="SSF54211">
    <property type="entry name" value="Ribosomal protein S5 domain 2-like"/>
    <property type="match status" value="1"/>
</dbReference>
<dbReference type="PROSITE" id="PS00648">
    <property type="entry name" value="RIBONUCLEASE_P"/>
    <property type="match status" value="1"/>
</dbReference>
<dbReference type="EC" id="3.1.26.5" evidence="7 8"/>
<gene>
    <name evidence="7 9" type="primary">rnpA</name>
    <name evidence="9" type="ORF">ING2E5B_0171</name>
</gene>
<keyword evidence="3 7" id="KW-0540">Nuclease</keyword>
<dbReference type="HAMAP" id="MF_00227">
    <property type="entry name" value="RNase_P"/>
    <property type="match status" value="1"/>
</dbReference>
<keyword evidence="4 7" id="KW-0255">Endonuclease</keyword>
<evidence type="ECO:0000256" key="6">
    <source>
        <dbReference type="ARBA" id="ARBA00022884"/>
    </source>
</evidence>
<dbReference type="PATRIC" id="fig|1562970.3.peg.168"/>
<keyword evidence="5 7" id="KW-0378">Hydrolase</keyword>
<dbReference type="GO" id="GO:0042781">
    <property type="term" value="F:3'-tRNA processing endoribonuclease activity"/>
    <property type="evidence" value="ECO:0007669"/>
    <property type="project" value="TreeGrafter"/>
</dbReference>
<dbReference type="Gene3D" id="3.30.230.10">
    <property type="match status" value="1"/>
</dbReference>
<dbReference type="GO" id="GO:0004526">
    <property type="term" value="F:ribonuclease P activity"/>
    <property type="evidence" value="ECO:0007669"/>
    <property type="project" value="UniProtKB-UniRule"/>
</dbReference>
<dbReference type="InterPro" id="IPR020568">
    <property type="entry name" value="Ribosomal_Su5_D2-typ_SF"/>
</dbReference>
<protein>
    <recommendedName>
        <fullName evidence="7 8">Ribonuclease P protein component</fullName>
        <shortName evidence="7">RNase P protein</shortName>
        <shortName evidence="7">RNaseP protein</shortName>
        <ecNumber evidence="7 8">3.1.26.5</ecNumber>
    </recommendedName>
    <alternativeName>
        <fullName evidence="7">Protein C5</fullName>
    </alternativeName>
</protein>
<dbReference type="AlphaFoldDB" id="A0A098BXQ0"/>
<evidence type="ECO:0000313" key="9">
    <source>
        <dbReference type="EMBL" id="CEA14933.1"/>
    </source>
</evidence>
<dbReference type="GO" id="GO:0030677">
    <property type="term" value="C:ribonuclease P complex"/>
    <property type="evidence" value="ECO:0007669"/>
    <property type="project" value="TreeGrafter"/>
</dbReference>
<dbReference type="InterPro" id="IPR000100">
    <property type="entry name" value="RNase_P"/>
</dbReference>
<dbReference type="EMBL" id="LN515532">
    <property type="protein sequence ID" value="CEA14933.1"/>
    <property type="molecule type" value="Genomic_DNA"/>
</dbReference>
<organism evidence="9 10">
    <name type="scientific">Fermentimonas caenicola</name>
    <dbReference type="NCBI Taxonomy" id="1562970"/>
    <lineage>
        <taxon>Bacteria</taxon>
        <taxon>Pseudomonadati</taxon>
        <taxon>Bacteroidota</taxon>
        <taxon>Bacteroidia</taxon>
        <taxon>Bacteroidales</taxon>
        <taxon>Dysgonomonadaceae</taxon>
        <taxon>Fermentimonas</taxon>
    </lineage>
</organism>
<dbReference type="PANTHER" id="PTHR33992">
    <property type="entry name" value="RIBONUCLEASE P PROTEIN COMPONENT"/>
    <property type="match status" value="1"/>
</dbReference>
<proteinExistence type="inferred from homology"/>
<comment type="similarity">
    <text evidence="7">Belongs to the RnpA family.</text>
</comment>
<comment type="catalytic activity">
    <reaction evidence="7">
        <text>Endonucleolytic cleavage of RNA, removing 5'-extranucleotides from tRNA precursor.</text>
        <dbReference type="EC" id="3.1.26.5"/>
    </reaction>
</comment>
<dbReference type="Pfam" id="PF00825">
    <property type="entry name" value="Ribonuclease_P"/>
    <property type="match status" value="1"/>
</dbReference>
<dbReference type="KEGG" id="pbt:ING2E5B_0171"/>
<reference evidence="9 10" key="1">
    <citation type="submission" date="2014-08" db="EMBL/GenBank/DDBJ databases">
        <authorList>
            <person name="Wibberg D."/>
        </authorList>
    </citation>
    <scope>NUCLEOTIDE SEQUENCE [LARGE SCALE GENOMIC DNA]</scope>
    <source>
        <strain evidence="10">ING2-E5B</strain>
    </source>
</reference>
<dbReference type="GO" id="GO:0001682">
    <property type="term" value="P:tRNA 5'-leader removal"/>
    <property type="evidence" value="ECO:0007669"/>
    <property type="project" value="UniProtKB-UniRule"/>
</dbReference>
<dbReference type="HOGENOM" id="CLU_117179_1_1_10"/>
<comment type="subunit">
    <text evidence="7">Consists of a catalytic RNA component (M1 or rnpB) and a protein subunit.</text>
</comment>
<evidence type="ECO:0000313" key="10">
    <source>
        <dbReference type="Proteomes" id="UP000032417"/>
    </source>
</evidence>
<keyword evidence="2 7" id="KW-0819">tRNA processing</keyword>
<keyword evidence="6 7" id="KW-0694">RNA-binding</keyword>
<dbReference type="GO" id="GO:0000049">
    <property type="term" value="F:tRNA binding"/>
    <property type="evidence" value="ECO:0007669"/>
    <property type="project" value="UniProtKB-UniRule"/>
</dbReference>
<comment type="function">
    <text evidence="1 7">RNaseP catalyzes the removal of the 5'-leader sequence from pre-tRNA to produce the mature 5'-terminus. It can also cleave other RNA substrates such as 4.5S RNA. The protein component plays an auxiliary but essential role in vivo by binding to the 5'-leader sequence and broadening the substrate specificity of the ribozyme.</text>
</comment>